<evidence type="ECO:0000256" key="5">
    <source>
        <dbReference type="SAM" id="MobiDB-lite"/>
    </source>
</evidence>
<evidence type="ECO:0000256" key="2">
    <source>
        <dbReference type="ARBA" id="ARBA00006171"/>
    </source>
</evidence>
<dbReference type="InterPro" id="IPR023214">
    <property type="entry name" value="HAD_sf"/>
</dbReference>
<evidence type="ECO:0000313" key="7">
    <source>
        <dbReference type="Proteomes" id="UP000289482"/>
    </source>
</evidence>
<reference evidence="6 7" key="1">
    <citation type="submission" date="2019-01" db="EMBL/GenBank/DDBJ databases">
        <title>Draft genome sequences of the type strain Streptomyces sioyaensis DSM 40032 and its novel strain, TM32, a thermotolerant antibiotics-producing actinobacterium.</title>
        <authorList>
            <person name="Nakaew N."/>
            <person name="Lumyong S."/>
            <person name="Sloan W.T."/>
            <person name="Sungthong R."/>
        </authorList>
    </citation>
    <scope>NUCLEOTIDE SEQUENCE [LARGE SCALE GENOMIC DNA]</scope>
    <source>
        <strain evidence="6 7">DSM 40032</strain>
    </source>
</reference>
<evidence type="ECO:0000313" key="6">
    <source>
        <dbReference type="EMBL" id="RXS67608.1"/>
    </source>
</evidence>
<evidence type="ECO:0000256" key="4">
    <source>
        <dbReference type="ARBA" id="ARBA00022842"/>
    </source>
</evidence>
<dbReference type="InterPro" id="IPR023198">
    <property type="entry name" value="PGP-like_dom2"/>
</dbReference>
<dbReference type="GO" id="GO:0046872">
    <property type="term" value="F:metal ion binding"/>
    <property type="evidence" value="ECO:0007669"/>
    <property type="project" value="UniProtKB-KW"/>
</dbReference>
<comment type="caution">
    <text evidence="6">The sequence shown here is derived from an EMBL/GenBank/DDBJ whole genome shotgun (WGS) entry which is preliminary data.</text>
</comment>
<dbReference type="Pfam" id="PF13419">
    <property type="entry name" value="HAD_2"/>
    <property type="match status" value="1"/>
</dbReference>
<dbReference type="GO" id="GO:0003824">
    <property type="term" value="F:catalytic activity"/>
    <property type="evidence" value="ECO:0007669"/>
    <property type="project" value="UniProtKB-ARBA"/>
</dbReference>
<protein>
    <submittedName>
        <fullName evidence="6">HAD family phosphatase</fullName>
    </submittedName>
</protein>
<dbReference type="InterPro" id="IPR051600">
    <property type="entry name" value="Beta-PGM-like"/>
</dbReference>
<dbReference type="Gene3D" id="1.10.150.240">
    <property type="entry name" value="Putative phosphatase, domain 2"/>
    <property type="match status" value="1"/>
</dbReference>
<comment type="similarity">
    <text evidence="2">Belongs to the HAD-like hydrolase superfamily. CbbY/CbbZ/Gph/YieH family.</text>
</comment>
<proteinExistence type="inferred from homology"/>
<evidence type="ECO:0000256" key="1">
    <source>
        <dbReference type="ARBA" id="ARBA00001946"/>
    </source>
</evidence>
<feature type="region of interest" description="Disordered" evidence="5">
    <location>
        <begin position="225"/>
        <end position="244"/>
    </location>
</feature>
<dbReference type="Gene3D" id="3.40.50.1000">
    <property type="entry name" value="HAD superfamily/HAD-like"/>
    <property type="match status" value="1"/>
</dbReference>
<dbReference type="AlphaFoldDB" id="A0A4Q1R4F2"/>
<name>A0A4Q1R4F2_9ACTN</name>
<keyword evidence="4" id="KW-0460">Magnesium</keyword>
<feature type="compositionally biased region" description="Low complexity" evidence="5">
    <location>
        <begin position="230"/>
        <end position="244"/>
    </location>
</feature>
<dbReference type="EMBL" id="SDIF01000024">
    <property type="protein sequence ID" value="RXS67608.1"/>
    <property type="molecule type" value="Genomic_DNA"/>
</dbReference>
<dbReference type="NCBIfam" id="TIGR01509">
    <property type="entry name" value="HAD-SF-IA-v3"/>
    <property type="match status" value="1"/>
</dbReference>
<accession>A0A4Q1R4F2</accession>
<gene>
    <name evidence="6" type="ORF">EST54_11420</name>
</gene>
<dbReference type="InterPro" id="IPR036412">
    <property type="entry name" value="HAD-like_sf"/>
</dbReference>
<dbReference type="CDD" id="cd07505">
    <property type="entry name" value="HAD_BPGM-like"/>
    <property type="match status" value="1"/>
</dbReference>
<keyword evidence="7" id="KW-1185">Reference proteome</keyword>
<dbReference type="InterPro" id="IPR006439">
    <property type="entry name" value="HAD-SF_hydro_IA"/>
</dbReference>
<dbReference type="PANTHER" id="PTHR46193:SF10">
    <property type="entry name" value="6-PHOSPHOGLUCONATE PHOSPHATASE"/>
    <property type="match status" value="1"/>
</dbReference>
<dbReference type="InterPro" id="IPR041492">
    <property type="entry name" value="HAD_2"/>
</dbReference>
<dbReference type="Proteomes" id="UP000289482">
    <property type="component" value="Unassembled WGS sequence"/>
</dbReference>
<comment type="cofactor">
    <cofactor evidence="1">
        <name>Mg(2+)</name>
        <dbReference type="ChEBI" id="CHEBI:18420"/>
    </cofactor>
</comment>
<keyword evidence="3" id="KW-0479">Metal-binding</keyword>
<dbReference type="SFLD" id="SFLDS00003">
    <property type="entry name" value="Haloacid_Dehalogenase"/>
    <property type="match status" value="1"/>
</dbReference>
<dbReference type="SFLD" id="SFLDG01129">
    <property type="entry name" value="C1.5:_HAD__Beta-PGM__Phosphata"/>
    <property type="match status" value="1"/>
</dbReference>
<organism evidence="6 7">
    <name type="scientific">Streptomyces sioyaensis</name>
    <dbReference type="NCBI Taxonomy" id="67364"/>
    <lineage>
        <taxon>Bacteria</taxon>
        <taxon>Bacillati</taxon>
        <taxon>Actinomycetota</taxon>
        <taxon>Actinomycetes</taxon>
        <taxon>Kitasatosporales</taxon>
        <taxon>Streptomycetaceae</taxon>
        <taxon>Streptomyces</taxon>
    </lineage>
</organism>
<sequence>MTAHRFFSWTPAAVVFDCDGTLMDTERHWVDARDMVLREYGCTPSAEFSEQARGLHYTECGRLMAEAADRPDLTKDMTDTLLDRFRELVAANPTTMPGAPELVHSAVQFAPLAVASNCPLEVVESCLGLAGLRECFRHIVVPDAAIRPKPHPDVYVTAARLCGVDPGDALAVEDSHCGVQAAAAAGMRVLGVGAQPGEKEQALADWWVDSLEEPTVQGWADARIPTQDTGQADAGASGAGAIDS</sequence>
<dbReference type="GeneID" id="95778589"/>
<evidence type="ECO:0000256" key="3">
    <source>
        <dbReference type="ARBA" id="ARBA00022723"/>
    </source>
</evidence>
<dbReference type="RefSeq" id="WP_129247499.1">
    <property type="nucleotide sequence ID" value="NZ_JABZEL010000008.1"/>
</dbReference>
<dbReference type="SUPFAM" id="SSF56784">
    <property type="entry name" value="HAD-like"/>
    <property type="match status" value="1"/>
</dbReference>
<dbReference type="PANTHER" id="PTHR46193">
    <property type="entry name" value="6-PHOSPHOGLUCONATE PHOSPHATASE"/>
    <property type="match status" value="1"/>
</dbReference>